<comment type="caution">
    <text evidence="4">The sequence shown here is derived from an EMBL/GenBank/DDBJ whole genome shotgun (WGS) entry which is preliminary data.</text>
</comment>
<dbReference type="InterPro" id="IPR000182">
    <property type="entry name" value="GNAT_dom"/>
</dbReference>
<keyword evidence="1" id="KW-0808">Transferase</keyword>
<protein>
    <submittedName>
        <fullName evidence="4">Ribosomal protein S18 acetylase RimI-like enzyme</fullName>
    </submittedName>
</protein>
<dbReference type="Proteomes" id="UP001235840">
    <property type="component" value="Unassembled WGS sequence"/>
</dbReference>
<dbReference type="PANTHER" id="PTHR43420:SF12">
    <property type="entry name" value="N-ACETYLTRANSFERASE DOMAIN-CONTAINING PROTEIN"/>
    <property type="match status" value="1"/>
</dbReference>
<name>A0ABT9VY07_9BACI</name>
<dbReference type="PROSITE" id="PS51186">
    <property type="entry name" value="GNAT"/>
    <property type="match status" value="1"/>
</dbReference>
<gene>
    <name evidence="4" type="ORF">J2S11_001778</name>
</gene>
<keyword evidence="5" id="KW-1185">Reference proteome</keyword>
<dbReference type="RefSeq" id="WP_307393549.1">
    <property type="nucleotide sequence ID" value="NZ_BAAADK010000032.1"/>
</dbReference>
<dbReference type="InterPro" id="IPR016181">
    <property type="entry name" value="Acyl_CoA_acyltransferase"/>
</dbReference>
<dbReference type="EMBL" id="JAUSTY010000006">
    <property type="protein sequence ID" value="MDQ0165877.1"/>
    <property type="molecule type" value="Genomic_DNA"/>
</dbReference>
<dbReference type="Gene3D" id="3.40.630.30">
    <property type="match status" value="1"/>
</dbReference>
<dbReference type="SUPFAM" id="SSF55729">
    <property type="entry name" value="Acyl-CoA N-acyltransferases (Nat)"/>
    <property type="match status" value="1"/>
</dbReference>
<sequence>MQTYDIQVRPMGDFESDIHRKAAAVFVDGYGKELTFLSKDRERLIDTFSQMICPDVFYLAELDHEIVGILACSNNHKRALTIDQTILRKSFGYVKGSLAYRFMKDEFNKKLPYQDDTGYIESVATTGKARGKGVSTTLFRYVLENASYQRYVLEVVDTNENAYRLYTKLGFSEIERKKESFSKLKGFKERIYMELSVGTLYRH</sequence>
<dbReference type="CDD" id="cd04301">
    <property type="entry name" value="NAT_SF"/>
    <property type="match status" value="1"/>
</dbReference>
<dbReference type="InterPro" id="IPR050680">
    <property type="entry name" value="YpeA/RimI_acetyltransf"/>
</dbReference>
<evidence type="ECO:0000259" key="3">
    <source>
        <dbReference type="PROSITE" id="PS51186"/>
    </source>
</evidence>
<dbReference type="PANTHER" id="PTHR43420">
    <property type="entry name" value="ACETYLTRANSFERASE"/>
    <property type="match status" value="1"/>
</dbReference>
<evidence type="ECO:0000256" key="1">
    <source>
        <dbReference type="ARBA" id="ARBA00022679"/>
    </source>
</evidence>
<organism evidence="4 5">
    <name type="scientific">Caldalkalibacillus horti</name>
    <dbReference type="NCBI Taxonomy" id="77523"/>
    <lineage>
        <taxon>Bacteria</taxon>
        <taxon>Bacillati</taxon>
        <taxon>Bacillota</taxon>
        <taxon>Bacilli</taxon>
        <taxon>Bacillales</taxon>
        <taxon>Bacillaceae</taxon>
        <taxon>Caldalkalibacillus</taxon>
    </lineage>
</organism>
<reference evidence="4 5" key="1">
    <citation type="submission" date="2023-07" db="EMBL/GenBank/DDBJ databases">
        <title>Genomic Encyclopedia of Type Strains, Phase IV (KMG-IV): sequencing the most valuable type-strain genomes for metagenomic binning, comparative biology and taxonomic classification.</title>
        <authorList>
            <person name="Goeker M."/>
        </authorList>
    </citation>
    <scope>NUCLEOTIDE SEQUENCE [LARGE SCALE GENOMIC DNA]</scope>
    <source>
        <strain evidence="4 5">DSM 12751</strain>
    </source>
</reference>
<proteinExistence type="predicted"/>
<accession>A0ABT9VY07</accession>
<evidence type="ECO:0000313" key="5">
    <source>
        <dbReference type="Proteomes" id="UP001235840"/>
    </source>
</evidence>
<dbReference type="Pfam" id="PF00583">
    <property type="entry name" value="Acetyltransf_1"/>
    <property type="match status" value="1"/>
</dbReference>
<evidence type="ECO:0000313" key="4">
    <source>
        <dbReference type="EMBL" id="MDQ0165877.1"/>
    </source>
</evidence>
<feature type="domain" description="N-acetyltransferase" evidence="3">
    <location>
        <begin position="6"/>
        <end position="198"/>
    </location>
</feature>
<keyword evidence="2" id="KW-0012">Acyltransferase</keyword>
<evidence type="ECO:0000256" key="2">
    <source>
        <dbReference type="ARBA" id="ARBA00023315"/>
    </source>
</evidence>